<dbReference type="Gene3D" id="1.10.287.1060">
    <property type="entry name" value="ESAT-6-like"/>
    <property type="match status" value="1"/>
</dbReference>
<organism evidence="1 2">
    <name type="scientific">Nonomuraea longicatena</name>
    <dbReference type="NCBI Taxonomy" id="83682"/>
    <lineage>
        <taxon>Bacteria</taxon>
        <taxon>Bacillati</taxon>
        <taxon>Actinomycetota</taxon>
        <taxon>Actinomycetes</taxon>
        <taxon>Streptosporangiales</taxon>
        <taxon>Streptosporangiaceae</taxon>
        <taxon>Nonomuraea</taxon>
    </lineage>
</organism>
<dbReference type="EMBL" id="BAAAHQ010000009">
    <property type="protein sequence ID" value="GAA0923002.1"/>
    <property type="molecule type" value="Genomic_DNA"/>
</dbReference>
<dbReference type="SUPFAM" id="SSF140453">
    <property type="entry name" value="EsxAB dimer-like"/>
    <property type="match status" value="1"/>
</dbReference>
<dbReference type="Proteomes" id="UP001501578">
    <property type="component" value="Unassembled WGS sequence"/>
</dbReference>
<dbReference type="RefSeq" id="WP_343949730.1">
    <property type="nucleotide sequence ID" value="NZ_BAAAHQ010000009.1"/>
</dbReference>
<name>A0ABN1P587_9ACTN</name>
<evidence type="ECO:0000313" key="1">
    <source>
        <dbReference type="EMBL" id="GAA0923002.1"/>
    </source>
</evidence>
<evidence type="ECO:0000313" key="2">
    <source>
        <dbReference type="Proteomes" id="UP001501578"/>
    </source>
</evidence>
<dbReference type="InterPro" id="IPR036689">
    <property type="entry name" value="ESAT-6-like_sf"/>
</dbReference>
<accession>A0ABN1P587</accession>
<comment type="caution">
    <text evidence="1">The sequence shown here is derived from an EMBL/GenBank/DDBJ whole genome shotgun (WGS) entry which is preliminary data.</text>
</comment>
<proteinExistence type="predicted"/>
<sequence>MSDDYTRVNFGNMELKQAELTKLVEQFENTFEDMVRELRTALGGDGGGGNNAWTGEAQGFFETIRAKWNQQAGEMREELNNAQLAVGIARDNYQHAEKLNSGMWSRDA</sequence>
<protein>
    <recommendedName>
        <fullName evidence="3">ESAT-6-like protein</fullName>
    </recommendedName>
</protein>
<reference evidence="1 2" key="1">
    <citation type="journal article" date="2019" name="Int. J. Syst. Evol. Microbiol.">
        <title>The Global Catalogue of Microorganisms (GCM) 10K type strain sequencing project: providing services to taxonomists for standard genome sequencing and annotation.</title>
        <authorList>
            <consortium name="The Broad Institute Genomics Platform"/>
            <consortium name="The Broad Institute Genome Sequencing Center for Infectious Disease"/>
            <person name="Wu L."/>
            <person name="Ma J."/>
        </authorList>
    </citation>
    <scope>NUCLEOTIDE SEQUENCE [LARGE SCALE GENOMIC DNA]</scope>
    <source>
        <strain evidence="1 2">JCM 11136</strain>
    </source>
</reference>
<keyword evidence="2" id="KW-1185">Reference proteome</keyword>
<evidence type="ECO:0008006" key="3">
    <source>
        <dbReference type="Google" id="ProtNLM"/>
    </source>
</evidence>
<gene>
    <name evidence="1" type="ORF">GCM10009560_22650</name>
</gene>